<accession>E4WRS0</accession>
<evidence type="ECO:0000256" key="2">
    <source>
        <dbReference type="SAM" id="MobiDB-lite"/>
    </source>
</evidence>
<organism evidence="3">
    <name type="scientific">Oikopleura dioica</name>
    <name type="common">Tunicate</name>
    <dbReference type="NCBI Taxonomy" id="34765"/>
    <lineage>
        <taxon>Eukaryota</taxon>
        <taxon>Metazoa</taxon>
        <taxon>Chordata</taxon>
        <taxon>Tunicata</taxon>
        <taxon>Appendicularia</taxon>
        <taxon>Copelata</taxon>
        <taxon>Oikopleuridae</taxon>
        <taxon>Oikopleura</taxon>
    </lineage>
</organism>
<evidence type="ECO:0000313" key="3">
    <source>
        <dbReference type="EMBL" id="CBY20452.1"/>
    </source>
</evidence>
<feature type="region of interest" description="Disordered" evidence="2">
    <location>
        <begin position="229"/>
        <end position="268"/>
    </location>
</feature>
<keyword evidence="4" id="KW-1185">Reference proteome</keyword>
<dbReference type="Proteomes" id="UP000001307">
    <property type="component" value="Unassembled WGS sequence"/>
</dbReference>
<evidence type="ECO:0000313" key="4">
    <source>
        <dbReference type="Proteomes" id="UP000001307"/>
    </source>
</evidence>
<protein>
    <recommendedName>
        <fullName evidence="5">Myb/SANT-like DNA-binding domain-containing protein</fullName>
    </recommendedName>
</protein>
<feature type="coiled-coil region" evidence="1">
    <location>
        <begin position="384"/>
        <end position="421"/>
    </location>
</feature>
<sequence>MMSGVELNALINQIQANDGLAGQSGDNSQLAVKTEKSSKSYNNYNREIWRVQGGILESSLVDFCVQRTRSKFIDDITSKRKPNLTLFKEDWLDLIDTLKRIISDIVEKGDPRSEWLKTVEITHQLCAQKYRNLKKVYHISKQKDSRKFSYKREFKEIEDLSSTVLQESTKVLTANSQLSLVPTLTVPVNNPVSFAENGMSLNPQSQDNANPVKMERVEDAELGVEEILVTEDERIESPDSSYTSPTHLGDDSPQPKTEPFDPMQTPPVTSVSNFIPLVMGGAKKIGAEELIARLGHFIGENNQENKVKLVSTKTDVKLSEPVKAALSGLSGEMKTSTTGNGQSLNGTGAGMIEKMLLKLTCMMESWHRESREHQARIERIMTDRLRASDESNRLLKEKIELEREKLEFMKLRRTIEEMRNTEVLAPVSSSASVYEIDEKPQPDTDDPDDIPIIESVESA</sequence>
<gene>
    <name evidence="3" type="ORF">GSOID_T00000448001</name>
</gene>
<feature type="region of interest" description="Disordered" evidence="2">
    <location>
        <begin position="426"/>
        <end position="459"/>
    </location>
</feature>
<proteinExistence type="predicted"/>
<dbReference type="InParanoid" id="E4WRS0"/>
<evidence type="ECO:0000256" key="1">
    <source>
        <dbReference type="SAM" id="Coils"/>
    </source>
</evidence>
<dbReference type="EMBL" id="FN653015">
    <property type="protein sequence ID" value="CBY20452.1"/>
    <property type="molecule type" value="Genomic_DNA"/>
</dbReference>
<reference evidence="3" key="1">
    <citation type="journal article" date="2010" name="Science">
        <title>Plasticity of animal genome architecture unmasked by rapid evolution of a pelagic tunicate.</title>
        <authorList>
            <person name="Denoeud F."/>
            <person name="Henriet S."/>
            <person name="Mungpakdee S."/>
            <person name="Aury J.M."/>
            <person name="Da Silva C."/>
            <person name="Brinkmann H."/>
            <person name="Mikhaleva J."/>
            <person name="Olsen L.C."/>
            <person name="Jubin C."/>
            <person name="Canestro C."/>
            <person name="Bouquet J.M."/>
            <person name="Danks G."/>
            <person name="Poulain J."/>
            <person name="Campsteijn C."/>
            <person name="Adamski M."/>
            <person name="Cross I."/>
            <person name="Yadetie F."/>
            <person name="Muffato M."/>
            <person name="Louis A."/>
            <person name="Butcher S."/>
            <person name="Tsagkogeorga G."/>
            <person name="Konrad A."/>
            <person name="Singh S."/>
            <person name="Jensen M.F."/>
            <person name="Cong E.H."/>
            <person name="Eikeseth-Otteraa H."/>
            <person name="Noel B."/>
            <person name="Anthouard V."/>
            <person name="Porcel B.M."/>
            <person name="Kachouri-Lafond R."/>
            <person name="Nishino A."/>
            <person name="Ugolini M."/>
            <person name="Chourrout P."/>
            <person name="Nishida H."/>
            <person name="Aasland R."/>
            <person name="Huzurbazar S."/>
            <person name="Westhof E."/>
            <person name="Delsuc F."/>
            <person name="Lehrach H."/>
            <person name="Reinhardt R."/>
            <person name="Weissenbach J."/>
            <person name="Roy S.W."/>
            <person name="Artiguenave F."/>
            <person name="Postlethwait J.H."/>
            <person name="Manak J.R."/>
            <person name="Thompson E.M."/>
            <person name="Jaillon O."/>
            <person name="Du Pasquier L."/>
            <person name="Boudinot P."/>
            <person name="Liberles D.A."/>
            <person name="Volff J.N."/>
            <person name="Philippe H."/>
            <person name="Lenhard B."/>
            <person name="Roest Crollius H."/>
            <person name="Wincker P."/>
            <person name="Chourrout D."/>
        </authorList>
    </citation>
    <scope>NUCLEOTIDE SEQUENCE [LARGE SCALE GENOMIC DNA]</scope>
</reference>
<evidence type="ECO:0008006" key="5">
    <source>
        <dbReference type="Google" id="ProtNLM"/>
    </source>
</evidence>
<dbReference type="AlphaFoldDB" id="E4WRS0"/>
<name>E4WRS0_OIKDI</name>
<keyword evidence="1" id="KW-0175">Coiled coil</keyword>